<proteinExistence type="predicted"/>
<keyword evidence="2" id="KW-1185">Reference proteome</keyword>
<gene>
    <name evidence="1" type="ORF">EV421DRAFT_1850324</name>
</gene>
<dbReference type="AlphaFoldDB" id="A0AA39IX97"/>
<comment type="caution">
    <text evidence="1">The sequence shown here is derived from an EMBL/GenBank/DDBJ whole genome shotgun (WGS) entry which is preliminary data.</text>
</comment>
<dbReference type="Proteomes" id="UP001175226">
    <property type="component" value="Unassembled WGS sequence"/>
</dbReference>
<protein>
    <submittedName>
        <fullName evidence="1">Uncharacterized protein</fullName>
    </submittedName>
</protein>
<evidence type="ECO:0000313" key="1">
    <source>
        <dbReference type="EMBL" id="KAK0432172.1"/>
    </source>
</evidence>
<organism evidence="1 2">
    <name type="scientific">Armillaria borealis</name>
    <dbReference type="NCBI Taxonomy" id="47425"/>
    <lineage>
        <taxon>Eukaryota</taxon>
        <taxon>Fungi</taxon>
        <taxon>Dikarya</taxon>
        <taxon>Basidiomycota</taxon>
        <taxon>Agaricomycotina</taxon>
        <taxon>Agaricomycetes</taxon>
        <taxon>Agaricomycetidae</taxon>
        <taxon>Agaricales</taxon>
        <taxon>Marasmiineae</taxon>
        <taxon>Physalacriaceae</taxon>
        <taxon>Armillaria</taxon>
    </lineage>
</organism>
<name>A0AA39IX97_9AGAR</name>
<accession>A0AA39IX97</accession>
<evidence type="ECO:0000313" key="2">
    <source>
        <dbReference type="Proteomes" id="UP001175226"/>
    </source>
</evidence>
<reference evidence="1" key="1">
    <citation type="submission" date="2023-06" db="EMBL/GenBank/DDBJ databases">
        <authorList>
            <consortium name="Lawrence Berkeley National Laboratory"/>
            <person name="Ahrendt S."/>
            <person name="Sahu N."/>
            <person name="Indic B."/>
            <person name="Wong-Bajracharya J."/>
            <person name="Merenyi Z."/>
            <person name="Ke H.-M."/>
            <person name="Monk M."/>
            <person name="Kocsube S."/>
            <person name="Drula E."/>
            <person name="Lipzen A."/>
            <person name="Balint B."/>
            <person name="Henrissat B."/>
            <person name="Andreopoulos B."/>
            <person name="Martin F.M."/>
            <person name="Harder C.B."/>
            <person name="Rigling D."/>
            <person name="Ford K.L."/>
            <person name="Foster G.D."/>
            <person name="Pangilinan J."/>
            <person name="Papanicolaou A."/>
            <person name="Barry K."/>
            <person name="LaButti K."/>
            <person name="Viragh M."/>
            <person name="Koriabine M."/>
            <person name="Yan M."/>
            <person name="Riley R."/>
            <person name="Champramary S."/>
            <person name="Plett K.L."/>
            <person name="Tsai I.J."/>
            <person name="Slot J."/>
            <person name="Sipos G."/>
            <person name="Plett J."/>
            <person name="Nagy L.G."/>
            <person name="Grigoriev I.V."/>
        </authorList>
    </citation>
    <scope>NUCLEOTIDE SEQUENCE</scope>
    <source>
        <strain evidence="1">FPL87.14</strain>
    </source>
</reference>
<sequence length="153" mass="17196">MVYYEQQLIAVPDPSCYERAVSIILSLKILRYGQSFGSVSPAMFSPWTVRIIRFHIDDHSSQLLLPRRIAIQVVVDSPSLYDPPRFISAHQGPYDTLKTNTMILYLGQTGCNIGFTATVDFILPFLAYCSIDCPSLVEVTTRFDNVALWNSVG</sequence>
<dbReference type="EMBL" id="JAUEPT010000099">
    <property type="protein sequence ID" value="KAK0432172.1"/>
    <property type="molecule type" value="Genomic_DNA"/>
</dbReference>